<keyword evidence="4" id="KW-0732">Signal</keyword>
<dbReference type="EMBL" id="FWEW01001418">
    <property type="protein sequence ID" value="SLM37166.1"/>
    <property type="molecule type" value="Genomic_DNA"/>
</dbReference>
<evidence type="ECO:0000256" key="1">
    <source>
        <dbReference type="ARBA" id="ARBA00001974"/>
    </source>
</evidence>
<keyword evidence="10" id="KW-0456">Lyase</keyword>
<comment type="cofactor">
    <cofactor evidence="1">
        <name>FAD</name>
        <dbReference type="ChEBI" id="CHEBI:57692"/>
    </cofactor>
</comment>
<feature type="domain" description="Prenylcysteine lyase" evidence="9">
    <location>
        <begin position="173"/>
        <end position="543"/>
    </location>
</feature>
<evidence type="ECO:0000256" key="2">
    <source>
        <dbReference type="ARBA" id="ARBA00009967"/>
    </source>
</evidence>
<name>A0A1W5D245_9LECA</name>
<keyword evidence="3" id="KW-0285">Flavoprotein</keyword>
<evidence type="ECO:0000256" key="4">
    <source>
        <dbReference type="ARBA" id="ARBA00022729"/>
    </source>
</evidence>
<evidence type="ECO:0000256" key="7">
    <source>
        <dbReference type="ARBA" id="ARBA00023180"/>
    </source>
</evidence>
<keyword evidence="5" id="KW-0274">FAD</keyword>
<dbReference type="GO" id="GO:0030327">
    <property type="term" value="P:prenylated protein catabolic process"/>
    <property type="evidence" value="ECO:0007669"/>
    <property type="project" value="TreeGrafter"/>
</dbReference>
<dbReference type="PANTHER" id="PTHR15944:SF0">
    <property type="entry name" value="PRENYLCYSTEINE LYASE DOMAIN-CONTAINING PROTEIN"/>
    <property type="match status" value="1"/>
</dbReference>
<keyword evidence="11" id="KW-1185">Reference proteome</keyword>
<evidence type="ECO:0000256" key="6">
    <source>
        <dbReference type="ARBA" id="ARBA00023002"/>
    </source>
</evidence>
<dbReference type="Gene3D" id="3.50.50.60">
    <property type="entry name" value="FAD/NAD(P)-binding domain"/>
    <property type="match status" value="1"/>
</dbReference>
<keyword evidence="8" id="KW-0472">Membrane</keyword>
<protein>
    <submittedName>
        <fullName evidence="10">Prenylcysteine lyase</fullName>
    </submittedName>
</protein>
<keyword evidence="8" id="KW-0812">Transmembrane</keyword>
<dbReference type="Pfam" id="PF07156">
    <property type="entry name" value="Prenylcys_lyase"/>
    <property type="match status" value="1"/>
</dbReference>
<evidence type="ECO:0000313" key="11">
    <source>
        <dbReference type="Proteomes" id="UP000192927"/>
    </source>
</evidence>
<keyword evidence="6" id="KW-0560">Oxidoreductase</keyword>
<dbReference type="Pfam" id="PF13450">
    <property type="entry name" value="NAD_binding_8"/>
    <property type="match status" value="1"/>
</dbReference>
<dbReference type="InterPro" id="IPR010795">
    <property type="entry name" value="Prenylcys_lyase"/>
</dbReference>
<dbReference type="AlphaFoldDB" id="A0A1W5D245"/>
<dbReference type="InterPro" id="IPR017046">
    <property type="entry name" value="Prenylcysteine_Oxase1"/>
</dbReference>
<comment type="similarity">
    <text evidence="2">Belongs to the prenylcysteine oxidase family.</text>
</comment>
<evidence type="ECO:0000259" key="9">
    <source>
        <dbReference type="Pfam" id="PF07156"/>
    </source>
</evidence>
<dbReference type="GO" id="GO:0016829">
    <property type="term" value="F:lyase activity"/>
    <property type="evidence" value="ECO:0007669"/>
    <property type="project" value="UniProtKB-KW"/>
</dbReference>
<dbReference type="GO" id="GO:0030328">
    <property type="term" value="P:prenylcysteine catabolic process"/>
    <property type="evidence" value="ECO:0007669"/>
    <property type="project" value="InterPro"/>
</dbReference>
<proteinExistence type="inferred from homology"/>
<feature type="transmembrane region" description="Helical" evidence="8">
    <location>
        <begin position="17"/>
        <end position="34"/>
    </location>
</feature>
<evidence type="ECO:0000256" key="5">
    <source>
        <dbReference type="ARBA" id="ARBA00022827"/>
    </source>
</evidence>
<accession>A0A1W5D245</accession>
<keyword evidence="7" id="KW-0325">Glycoprotein</keyword>
<evidence type="ECO:0000256" key="8">
    <source>
        <dbReference type="SAM" id="Phobius"/>
    </source>
</evidence>
<reference evidence="11" key="1">
    <citation type="submission" date="2017-03" db="EMBL/GenBank/DDBJ databases">
        <authorList>
            <person name="Sharma R."/>
            <person name="Thines M."/>
        </authorList>
    </citation>
    <scope>NUCLEOTIDE SEQUENCE [LARGE SCALE GENOMIC DNA]</scope>
</reference>
<dbReference type="PANTHER" id="PTHR15944">
    <property type="entry name" value="FARNESYLCYSTEINE LYASE"/>
    <property type="match status" value="1"/>
</dbReference>
<evidence type="ECO:0000256" key="3">
    <source>
        <dbReference type="ARBA" id="ARBA00022630"/>
    </source>
</evidence>
<dbReference type="InterPro" id="IPR036188">
    <property type="entry name" value="FAD/NAD-bd_sf"/>
</dbReference>
<keyword evidence="8" id="KW-1133">Transmembrane helix</keyword>
<dbReference type="Proteomes" id="UP000192927">
    <property type="component" value="Unassembled WGS sequence"/>
</dbReference>
<dbReference type="PIRSF" id="PIRSF036292">
    <property type="entry name" value="Prenylcysteine_oxidase"/>
    <property type="match status" value="1"/>
</dbReference>
<dbReference type="GO" id="GO:0001735">
    <property type="term" value="F:prenylcysteine oxidase activity"/>
    <property type="evidence" value="ECO:0007669"/>
    <property type="project" value="InterPro"/>
</dbReference>
<organism evidence="10 11">
    <name type="scientific">Lasallia pustulata</name>
    <dbReference type="NCBI Taxonomy" id="136370"/>
    <lineage>
        <taxon>Eukaryota</taxon>
        <taxon>Fungi</taxon>
        <taxon>Dikarya</taxon>
        <taxon>Ascomycota</taxon>
        <taxon>Pezizomycotina</taxon>
        <taxon>Lecanoromycetes</taxon>
        <taxon>OSLEUM clade</taxon>
        <taxon>Umbilicariomycetidae</taxon>
        <taxon>Umbilicariales</taxon>
        <taxon>Umbilicariaceae</taxon>
        <taxon>Lasallia</taxon>
    </lineage>
</organism>
<dbReference type="SUPFAM" id="SSF51905">
    <property type="entry name" value="FAD/NAD(P)-binding domain"/>
    <property type="match status" value="1"/>
</dbReference>
<sequence>MPPGGPSQSQRVYRHRAWNVAIAISFCAILWVLYVSKAPSTPTIYDLPDHHECGSEIPTKRVAIIGAGSAGASTAYYINRYGGPCVTAKITVYERSAYVGGRSTTVNVYGDPAEPVELGASIFVEANRNLVSAAKRFGLSTEEAGSARPKESSEVLGVWDGEGFVFVQSNGGNYWWSVAKLIWRYGFAPIQTQRVMKRTVAKFMKMYESPHFPFRSLSQTAHDLGLTAVTATPGNKFLMENQISGAFATEIIQASTRVNYGQNLGSIHGLETMVCMATDGAMAIKGGNWQIFDGMLRTAGANVVLNTSVSGISSRNGGTFDVRYQPANGLDVGIDNSQVDEYDTVVLAAPLQFSGIDLSGALSKLPDKIPYVELHVTLFASPHKLSPHAFNLAEGSSMPEIVLTTLPNGADSGEPGDEAGPIGFFSISTLRSIANPAATPPRMEYLYKIFSPKPLTSAFMARVLGVPVPGDDLSSFSKDHVSWLHEKVWHSYPYLYPRVTFDGPQLDWNLWYTSGVESFISTMETSSLMGKNVARLIVDDWLGITRKGPAPQFDRQGTELPPLF</sequence>
<evidence type="ECO:0000313" key="10">
    <source>
        <dbReference type="EMBL" id="SLM37166.1"/>
    </source>
</evidence>